<protein>
    <submittedName>
        <fullName evidence="1">Uncharacterized protein</fullName>
    </submittedName>
</protein>
<evidence type="ECO:0000313" key="1">
    <source>
        <dbReference type="EMBL" id="GAG10647.1"/>
    </source>
</evidence>
<accession>X0VHG7</accession>
<dbReference type="EMBL" id="BARS01022052">
    <property type="protein sequence ID" value="GAG10647.1"/>
    <property type="molecule type" value="Genomic_DNA"/>
</dbReference>
<name>X0VHG7_9ZZZZ</name>
<gene>
    <name evidence="1" type="ORF">S01H1_35300</name>
</gene>
<organism evidence="1">
    <name type="scientific">marine sediment metagenome</name>
    <dbReference type="NCBI Taxonomy" id="412755"/>
    <lineage>
        <taxon>unclassified sequences</taxon>
        <taxon>metagenomes</taxon>
        <taxon>ecological metagenomes</taxon>
    </lineage>
</organism>
<sequence length="144" mass="15765">MPNFILNAFQGEGECCESCEDVVLEDCGCGDFCPECNLGSYGNVGVPYGFKMEFYDNTLYETVTFVWQSDCTYIPCGGAEGGLPVWSYEFVVYWDDTLESFLMEADIGSARYIFLGDGSSNPATNFYTAFTCNGPAPDTCSSNS</sequence>
<feature type="non-terminal residue" evidence="1">
    <location>
        <position position="144"/>
    </location>
</feature>
<proteinExistence type="predicted"/>
<dbReference type="AlphaFoldDB" id="X0VHG7"/>
<reference evidence="1" key="1">
    <citation type="journal article" date="2014" name="Front. Microbiol.">
        <title>High frequency of phylogenetically diverse reductive dehalogenase-homologous genes in deep subseafloor sedimentary metagenomes.</title>
        <authorList>
            <person name="Kawai M."/>
            <person name="Futagami T."/>
            <person name="Toyoda A."/>
            <person name="Takaki Y."/>
            <person name="Nishi S."/>
            <person name="Hori S."/>
            <person name="Arai W."/>
            <person name="Tsubouchi T."/>
            <person name="Morono Y."/>
            <person name="Uchiyama I."/>
            <person name="Ito T."/>
            <person name="Fujiyama A."/>
            <person name="Inagaki F."/>
            <person name="Takami H."/>
        </authorList>
    </citation>
    <scope>NUCLEOTIDE SEQUENCE</scope>
    <source>
        <strain evidence="1">Expedition CK06-06</strain>
    </source>
</reference>
<comment type="caution">
    <text evidence="1">The sequence shown here is derived from an EMBL/GenBank/DDBJ whole genome shotgun (WGS) entry which is preliminary data.</text>
</comment>